<evidence type="ECO:0000256" key="10">
    <source>
        <dbReference type="RuleBase" id="RU363063"/>
    </source>
</evidence>
<dbReference type="PANTHER" id="PTHR11214:SF235">
    <property type="entry name" value="HEXOSYLTRANSFERASE"/>
    <property type="match status" value="1"/>
</dbReference>
<accession>A0AAJ6YWL6</accession>
<dbReference type="AlphaFoldDB" id="A0AAJ6YWL6"/>
<keyword evidence="5" id="KW-0812">Transmembrane</keyword>
<comment type="similarity">
    <text evidence="2 10">Belongs to the glycosyltransferase 31 family.</text>
</comment>
<sequence>MRKCNYSIQDLENNSKNMKIVWIITSFAGNIYKRRILRQAYRVNELKLLGIKRIFLLGVLDKKLQRKTGITQIAIEKEAESFQDIVQGNFIEAYKNLTYKHLMGLKWAVDTCGNNYSYIMKMDDDIIINLYETKILLQNKSNSNKTKQLLMGYILENMSPIRNKSSKWYVSNEEFSGNVYPTFISGWFYIVDMFTALKLIYQSKYYSKYFWIDDLFITGILREEAGIHNFVNINNYFTLDHRFLKCCMKEKKKQSKYKCDFIVGPDGGDNSLLLTFQKYSKNCYQYNCKSRPKEQLLKDTCILDDENSNLDIGLAQIKKLPLNTLF</sequence>
<evidence type="ECO:0000256" key="9">
    <source>
        <dbReference type="ARBA" id="ARBA00023136"/>
    </source>
</evidence>
<gene>
    <name evidence="12" type="primary">LOC105368473</name>
</gene>
<name>A0AAJ6YWL6_9HYME</name>
<dbReference type="GO" id="GO:0006493">
    <property type="term" value="P:protein O-linked glycosylation"/>
    <property type="evidence" value="ECO:0007669"/>
    <property type="project" value="TreeGrafter"/>
</dbReference>
<dbReference type="Proteomes" id="UP000695007">
    <property type="component" value="Unplaced"/>
</dbReference>
<dbReference type="EC" id="2.4.1.-" evidence="10"/>
<dbReference type="Gene3D" id="3.90.550.50">
    <property type="match status" value="1"/>
</dbReference>
<reference evidence="12" key="1">
    <citation type="submission" date="2025-08" db="UniProtKB">
        <authorList>
            <consortium name="RefSeq"/>
        </authorList>
    </citation>
    <scope>IDENTIFICATION</scope>
</reference>
<keyword evidence="3 10" id="KW-0328">Glycosyltransferase</keyword>
<dbReference type="InterPro" id="IPR002659">
    <property type="entry name" value="Glyco_trans_31"/>
</dbReference>
<evidence type="ECO:0000256" key="7">
    <source>
        <dbReference type="ARBA" id="ARBA00022989"/>
    </source>
</evidence>
<keyword evidence="9" id="KW-0472">Membrane</keyword>
<keyword evidence="8 10" id="KW-0333">Golgi apparatus</keyword>
<evidence type="ECO:0000256" key="8">
    <source>
        <dbReference type="ARBA" id="ARBA00023034"/>
    </source>
</evidence>
<keyword evidence="6" id="KW-0735">Signal-anchor</keyword>
<evidence type="ECO:0000313" key="12">
    <source>
        <dbReference type="RefSeq" id="XP_011505787.1"/>
    </source>
</evidence>
<proteinExistence type="inferred from homology"/>
<evidence type="ECO:0000256" key="2">
    <source>
        <dbReference type="ARBA" id="ARBA00008661"/>
    </source>
</evidence>
<keyword evidence="4" id="KW-0808">Transferase</keyword>
<evidence type="ECO:0000256" key="3">
    <source>
        <dbReference type="ARBA" id="ARBA00022676"/>
    </source>
</evidence>
<evidence type="ECO:0000256" key="1">
    <source>
        <dbReference type="ARBA" id="ARBA00004323"/>
    </source>
</evidence>
<keyword evidence="7" id="KW-1133">Transmembrane helix</keyword>
<protein>
    <recommendedName>
        <fullName evidence="10">Hexosyltransferase</fullName>
        <ecNumber evidence="10">2.4.1.-</ecNumber>
    </recommendedName>
</protein>
<comment type="subcellular location">
    <subcellularLocation>
        <location evidence="1 10">Golgi apparatus membrane</location>
        <topology evidence="1 10">Single-pass type II membrane protein</topology>
    </subcellularLocation>
</comment>
<evidence type="ECO:0000256" key="4">
    <source>
        <dbReference type="ARBA" id="ARBA00022679"/>
    </source>
</evidence>
<dbReference type="KEGG" id="csol:105368473"/>
<evidence type="ECO:0000256" key="5">
    <source>
        <dbReference type="ARBA" id="ARBA00022692"/>
    </source>
</evidence>
<dbReference type="PANTHER" id="PTHR11214">
    <property type="entry name" value="BETA-1,3-N-ACETYLGLUCOSAMINYLTRANSFERASE"/>
    <property type="match status" value="1"/>
</dbReference>
<dbReference type="GO" id="GO:0000139">
    <property type="term" value="C:Golgi membrane"/>
    <property type="evidence" value="ECO:0007669"/>
    <property type="project" value="UniProtKB-SubCell"/>
</dbReference>
<keyword evidence="11" id="KW-1185">Reference proteome</keyword>
<dbReference type="Pfam" id="PF01762">
    <property type="entry name" value="Galactosyl_T"/>
    <property type="match status" value="1"/>
</dbReference>
<organism evidence="11 12">
    <name type="scientific">Ceratosolen solmsi marchali</name>
    <dbReference type="NCBI Taxonomy" id="326594"/>
    <lineage>
        <taxon>Eukaryota</taxon>
        <taxon>Metazoa</taxon>
        <taxon>Ecdysozoa</taxon>
        <taxon>Arthropoda</taxon>
        <taxon>Hexapoda</taxon>
        <taxon>Insecta</taxon>
        <taxon>Pterygota</taxon>
        <taxon>Neoptera</taxon>
        <taxon>Endopterygota</taxon>
        <taxon>Hymenoptera</taxon>
        <taxon>Apocrita</taxon>
        <taxon>Proctotrupomorpha</taxon>
        <taxon>Chalcidoidea</taxon>
        <taxon>Agaonidae</taxon>
        <taxon>Agaoninae</taxon>
        <taxon>Ceratosolen</taxon>
    </lineage>
</organism>
<evidence type="ECO:0000256" key="6">
    <source>
        <dbReference type="ARBA" id="ARBA00022968"/>
    </source>
</evidence>
<dbReference type="RefSeq" id="XP_011505787.1">
    <property type="nucleotide sequence ID" value="XM_011507485.1"/>
</dbReference>
<dbReference type="GeneID" id="105368473"/>
<dbReference type="GO" id="GO:0016758">
    <property type="term" value="F:hexosyltransferase activity"/>
    <property type="evidence" value="ECO:0007669"/>
    <property type="project" value="InterPro"/>
</dbReference>
<evidence type="ECO:0000313" key="11">
    <source>
        <dbReference type="Proteomes" id="UP000695007"/>
    </source>
</evidence>